<comment type="caution">
    <text evidence="1">The sequence shown here is derived from an EMBL/GenBank/DDBJ whole genome shotgun (WGS) entry which is preliminary data.</text>
</comment>
<name>A0A151ZKH2_TIELA</name>
<proteinExistence type="predicted"/>
<accession>A0A151ZKH2</accession>
<evidence type="ECO:0000313" key="1">
    <source>
        <dbReference type="EMBL" id="KYQ94502.1"/>
    </source>
</evidence>
<dbReference type="AlphaFoldDB" id="A0A151ZKH2"/>
<sequence length="123" mass="14186">MQSNNNTTTTTTTSFTSNTMNIAPKDWTINETKAWLVKFKEDFPKSKDIDYSDLECAGPVLIIIPESYFTSLQYGNILYSQLQSLINQPPPHSDFKRKFEDMNSEIQQLKKYKETSDSTTKEI</sequence>
<dbReference type="Gene3D" id="1.10.150.50">
    <property type="entry name" value="Transcription Factor, Ets-1"/>
    <property type="match status" value="1"/>
</dbReference>
<reference evidence="1 2" key="1">
    <citation type="submission" date="2015-12" db="EMBL/GenBank/DDBJ databases">
        <title>Dictyostelia acquired genes for synthesis and detection of signals that induce cell-type specialization by lateral gene transfer from prokaryotes.</title>
        <authorList>
            <person name="Gloeckner G."/>
            <person name="Schaap P."/>
        </authorList>
    </citation>
    <scope>NUCLEOTIDE SEQUENCE [LARGE SCALE GENOMIC DNA]</scope>
    <source>
        <strain evidence="1 2">TK</strain>
    </source>
</reference>
<protein>
    <submittedName>
        <fullName evidence="1">Uncharacterized protein</fullName>
    </submittedName>
</protein>
<dbReference type="InParanoid" id="A0A151ZKH2"/>
<keyword evidence="2" id="KW-1185">Reference proteome</keyword>
<gene>
    <name evidence="1" type="ORF">DLAC_04811</name>
</gene>
<dbReference type="Proteomes" id="UP000076078">
    <property type="component" value="Unassembled WGS sequence"/>
</dbReference>
<evidence type="ECO:0000313" key="2">
    <source>
        <dbReference type="Proteomes" id="UP000076078"/>
    </source>
</evidence>
<dbReference type="InterPro" id="IPR013761">
    <property type="entry name" value="SAM/pointed_sf"/>
</dbReference>
<organism evidence="1 2">
    <name type="scientific">Tieghemostelium lacteum</name>
    <name type="common">Slime mold</name>
    <name type="synonym">Dictyostelium lacteum</name>
    <dbReference type="NCBI Taxonomy" id="361077"/>
    <lineage>
        <taxon>Eukaryota</taxon>
        <taxon>Amoebozoa</taxon>
        <taxon>Evosea</taxon>
        <taxon>Eumycetozoa</taxon>
        <taxon>Dictyostelia</taxon>
        <taxon>Dictyosteliales</taxon>
        <taxon>Raperosteliaceae</taxon>
        <taxon>Tieghemostelium</taxon>
    </lineage>
</organism>
<dbReference type="EMBL" id="LODT01000022">
    <property type="protein sequence ID" value="KYQ94502.1"/>
    <property type="molecule type" value="Genomic_DNA"/>
</dbReference>
<dbReference type="SUPFAM" id="SSF47769">
    <property type="entry name" value="SAM/Pointed domain"/>
    <property type="match status" value="1"/>
</dbReference>